<dbReference type="SUPFAM" id="SSF53850">
    <property type="entry name" value="Periplasmic binding protein-like II"/>
    <property type="match status" value="1"/>
</dbReference>
<feature type="transmembrane region" description="Helical" evidence="1">
    <location>
        <begin position="24"/>
        <end position="44"/>
    </location>
</feature>
<dbReference type="AlphaFoldDB" id="A0A9K3D757"/>
<organism evidence="2 3">
    <name type="scientific">Kipferlia bialata</name>
    <dbReference type="NCBI Taxonomy" id="797122"/>
    <lineage>
        <taxon>Eukaryota</taxon>
        <taxon>Metamonada</taxon>
        <taxon>Carpediemonas-like organisms</taxon>
        <taxon>Kipferlia</taxon>
    </lineage>
</organism>
<accession>A0A9K3D757</accession>
<keyword evidence="1" id="KW-0472">Membrane</keyword>
<evidence type="ECO:0000313" key="3">
    <source>
        <dbReference type="Proteomes" id="UP000265618"/>
    </source>
</evidence>
<evidence type="ECO:0000256" key="1">
    <source>
        <dbReference type="SAM" id="Phobius"/>
    </source>
</evidence>
<sequence>YQFAILSTQTNAVMSLFAPLVSPLAVNLLAILLLFHLLFANLIFCTQHYGNTKDRNKSYSGQALATFYFSMLGYDLSAINTSLGRLLAGIDTLLQSILMALFVGVVTVESIAGVSSEFDANSLAGYTVAAPGGTHVLEWVEHEGATPYAMPPGTTSCIEALEGGYADACCYPSGTMAELLKGDAGEGLDLVPGSFHEQSVVMYAHESYTDTLADINLALMWLWQNGFIETLQEKWMEAPSAERYLCCGSQFGMTI</sequence>
<name>A0A9K3D757_9EUKA</name>
<reference evidence="2 3" key="1">
    <citation type="journal article" date="2018" name="PLoS ONE">
        <title>The draft genome of Kipferlia bialata reveals reductive genome evolution in fornicate parasites.</title>
        <authorList>
            <person name="Tanifuji G."/>
            <person name="Takabayashi S."/>
            <person name="Kume K."/>
            <person name="Takagi M."/>
            <person name="Nakayama T."/>
            <person name="Kamikawa R."/>
            <person name="Inagaki Y."/>
            <person name="Hashimoto T."/>
        </authorList>
    </citation>
    <scope>NUCLEOTIDE SEQUENCE [LARGE SCALE GENOMIC DNA]</scope>
    <source>
        <strain evidence="2">NY0173</strain>
    </source>
</reference>
<proteinExistence type="predicted"/>
<evidence type="ECO:0008006" key="4">
    <source>
        <dbReference type="Google" id="ProtNLM"/>
    </source>
</evidence>
<protein>
    <recommendedName>
        <fullName evidence="4">Solute-binding protein family 3/N-terminal domain-containing protein</fullName>
    </recommendedName>
</protein>
<keyword evidence="3" id="KW-1185">Reference proteome</keyword>
<dbReference type="EMBL" id="BDIP01004087">
    <property type="protein sequence ID" value="GIQ88463.1"/>
    <property type="molecule type" value="Genomic_DNA"/>
</dbReference>
<evidence type="ECO:0000313" key="2">
    <source>
        <dbReference type="EMBL" id="GIQ88463.1"/>
    </source>
</evidence>
<comment type="caution">
    <text evidence="2">The sequence shown here is derived from an EMBL/GenBank/DDBJ whole genome shotgun (WGS) entry which is preliminary data.</text>
</comment>
<feature type="non-terminal residue" evidence="2">
    <location>
        <position position="1"/>
    </location>
</feature>
<dbReference type="Gene3D" id="3.40.190.10">
    <property type="entry name" value="Periplasmic binding protein-like II"/>
    <property type="match status" value="2"/>
</dbReference>
<dbReference type="Proteomes" id="UP000265618">
    <property type="component" value="Unassembled WGS sequence"/>
</dbReference>
<gene>
    <name evidence="2" type="ORF">KIPB_010713</name>
</gene>
<keyword evidence="1" id="KW-0812">Transmembrane</keyword>
<keyword evidence="1" id="KW-1133">Transmembrane helix</keyword>